<organism evidence="2 3">
    <name type="scientific">Orbilia javanica</name>
    <dbReference type="NCBI Taxonomy" id="47235"/>
    <lineage>
        <taxon>Eukaryota</taxon>
        <taxon>Fungi</taxon>
        <taxon>Dikarya</taxon>
        <taxon>Ascomycota</taxon>
        <taxon>Pezizomycotina</taxon>
        <taxon>Orbiliomycetes</taxon>
        <taxon>Orbiliales</taxon>
        <taxon>Orbiliaceae</taxon>
        <taxon>Orbilia</taxon>
    </lineage>
</organism>
<sequence>MLFSLLPPALLLLSASFATAKMEDFTLSLFPAIPEVTEMVAKSSLMAIVKETGAVSTEYGINARWPSGTATAVPTSVDSNFYIDVTTYPKQSSQVLNYFTGAFPFTQVAEVTCSFEGTTSAVCQVTRLAEETGTAVAAESLTSSEVRFSQAQMTFKPIVFRAQADPSSGAGSLKTLGLPGLVASLVAVAIMLL</sequence>
<name>A0AAN8REN5_9PEZI</name>
<gene>
    <name evidence="2" type="ORF">TWF718_006059</name>
</gene>
<dbReference type="EMBL" id="JAVHNR010000003">
    <property type="protein sequence ID" value="KAK6348251.1"/>
    <property type="molecule type" value="Genomic_DNA"/>
</dbReference>
<dbReference type="AlphaFoldDB" id="A0AAN8REN5"/>
<keyword evidence="3" id="KW-1185">Reference proteome</keyword>
<protein>
    <submittedName>
        <fullName evidence="2">Uncharacterized protein</fullName>
    </submittedName>
</protein>
<evidence type="ECO:0000313" key="3">
    <source>
        <dbReference type="Proteomes" id="UP001313282"/>
    </source>
</evidence>
<evidence type="ECO:0000313" key="2">
    <source>
        <dbReference type="EMBL" id="KAK6348251.1"/>
    </source>
</evidence>
<proteinExistence type="predicted"/>
<keyword evidence="1" id="KW-0732">Signal</keyword>
<accession>A0AAN8REN5</accession>
<comment type="caution">
    <text evidence="2">The sequence shown here is derived from an EMBL/GenBank/DDBJ whole genome shotgun (WGS) entry which is preliminary data.</text>
</comment>
<reference evidence="2 3" key="1">
    <citation type="submission" date="2019-10" db="EMBL/GenBank/DDBJ databases">
        <authorList>
            <person name="Palmer J.M."/>
        </authorList>
    </citation>
    <scope>NUCLEOTIDE SEQUENCE [LARGE SCALE GENOMIC DNA]</scope>
    <source>
        <strain evidence="2 3">TWF718</strain>
    </source>
</reference>
<evidence type="ECO:0000256" key="1">
    <source>
        <dbReference type="SAM" id="SignalP"/>
    </source>
</evidence>
<dbReference type="Proteomes" id="UP001313282">
    <property type="component" value="Unassembled WGS sequence"/>
</dbReference>
<feature type="chain" id="PRO_5042814225" evidence="1">
    <location>
        <begin position="21"/>
        <end position="193"/>
    </location>
</feature>
<feature type="signal peptide" evidence="1">
    <location>
        <begin position="1"/>
        <end position="20"/>
    </location>
</feature>